<dbReference type="PANTHER" id="PTHR34861">
    <property type="match status" value="1"/>
</dbReference>
<dbReference type="PANTHER" id="PTHR34861:SF10">
    <property type="entry name" value="CYCLASE"/>
    <property type="match status" value="1"/>
</dbReference>
<dbReference type="InterPro" id="IPR037175">
    <property type="entry name" value="KFase_sf"/>
</dbReference>
<dbReference type="Pfam" id="PF04199">
    <property type="entry name" value="Cyclase"/>
    <property type="match status" value="1"/>
</dbReference>
<evidence type="ECO:0000313" key="3">
    <source>
        <dbReference type="Proteomes" id="UP000452235"/>
    </source>
</evidence>
<sequence length="336" mass="36835">MANLPDFDDLPPVPGMPQGCTWGIFDQDGKKDLYGTLNLLTPEVVKAAASEIRHGVSVSLNWPIGSVKIPGYFRKSLDRQVTKMDDPRTGKIFAFDDEVHFNTQASSQWDSLCHVQHLPTESTYNGFKATVEGLQNPQASDPLPTLNHWHKRGCITGRGVLIDFKSYADAKGIQYSPFSGFRIGPQEIEAVAEYQGTTFQHGDILIIRFGFTEAMGAMTGEEQAQALGSSHAVCGMEGTVEMARWLWNQHFAAIACDNTAVEAIPPIINGEERPPFELVLHPWCLSLMGMPLGELWDLKALAEECKKAQKYSFFLTSSPLNVPGAVGSPPNAIAVL</sequence>
<proteinExistence type="inferred from homology"/>
<organism evidence="2 3">
    <name type="scientific">Aspergillus terreus</name>
    <dbReference type="NCBI Taxonomy" id="33178"/>
    <lineage>
        <taxon>Eukaryota</taxon>
        <taxon>Fungi</taxon>
        <taxon>Dikarya</taxon>
        <taxon>Ascomycota</taxon>
        <taxon>Pezizomycotina</taxon>
        <taxon>Eurotiomycetes</taxon>
        <taxon>Eurotiomycetidae</taxon>
        <taxon>Eurotiales</taxon>
        <taxon>Aspergillaceae</taxon>
        <taxon>Aspergillus</taxon>
        <taxon>Aspergillus subgen. Circumdati</taxon>
    </lineage>
</organism>
<comment type="similarity">
    <text evidence="1">Belongs to the Cyclase 1 superfamily.</text>
</comment>
<dbReference type="VEuPathDB" id="FungiDB:ATEG_06090"/>
<protein>
    <submittedName>
        <fullName evidence="2">Putative cyclase</fullName>
    </submittedName>
</protein>
<dbReference type="InterPro" id="IPR007325">
    <property type="entry name" value="KFase/CYL"/>
</dbReference>
<dbReference type="Proteomes" id="UP000452235">
    <property type="component" value="Unassembled WGS sequence"/>
</dbReference>
<evidence type="ECO:0000313" key="2">
    <source>
        <dbReference type="EMBL" id="GFF17928.1"/>
    </source>
</evidence>
<dbReference type="Gene3D" id="3.50.30.50">
    <property type="entry name" value="Putative cyclase"/>
    <property type="match status" value="1"/>
</dbReference>
<dbReference type="GO" id="GO:0004061">
    <property type="term" value="F:arylformamidase activity"/>
    <property type="evidence" value="ECO:0007669"/>
    <property type="project" value="InterPro"/>
</dbReference>
<dbReference type="GO" id="GO:0019441">
    <property type="term" value="P:L-tryptophan catabolic process to kynurenine"/>
    <property type="evidence" value="ECO:0007669"/>
    <property type="project" value="InterPro"/>
</dbReference>
<dbReference type="SUPFAM" id="SSF102198">
    <property type="entry name" value="Putative cyclase"/>
    <property type="match status" value="1"/>
</dbReference>
<reference evidence="2 3" key="1">
    <citation type="submission" date="2020-01" db="EMBL/GenBank/DDBJ databases">
        <title>Aspergillus terreus IFO 6365 whole genome shotgun sequence.</title>
        <authorList>
            <person name="Kanamasa S."/>
            <person name="Takahashi H."/>
        </authorList>
    </citation>
    <scope>NUCLEOTIDE SEQUENCE [LARGE SCALE GENOMIC DNA]</scope>
    <source>
        <strain evidence="2 3">IFO 6365</strain>
    </source>
</reference>
<comment type="caution">
    <text evidence="2">The sequence shown here is derived from an EMBL/GenBank/DDBJ whole genome shotgun (WGS) entry which is preliminary data.</text>
</comment>
<gene>
    <name evidence="2" type="ORF">ATEIFO6365_0007047700</name>
</gene>
<accession>A0A5M3Z533</accession>
<keyword evidence="3" id="KW-1185">Reference proteome</keyword>
<dbReference type="EMBL" id="BLJY01000007">
    <property type="protein sequence ID" value="GFF17928.1"/>
    <property type="molecule type" value="Genomic_DNA"/>
</dbReference>
<name>A0A5M3Z533_ASPTE</name>
<dbReference type="AlphaFoldDB" id="A0A5M3Z533"/>
<evidence type="ECO:0000256" key="1">
    <source>
        <dbReference type="ARBA" id="ARBA00007865"/>
    </source>
</evidence>
<dbReference type="OrthoDB" id="5396at2759"/>